<dbReference type="FunFam" id="3.40.50.2000:FF:000065">
    <property type="entry name" value="Glycosyltransferase"/>
    <property type="match status" value="1"/>
</dbReference>
<proteinExistence type="inferred from homology"/>
<keyword evidence="2 4" id="KW-0328">Glycosyltransferase</keyword>
<dbReference type="GO" id="GO:0080044">
    <property type="term" value="F:quercetin 7-O-glucosyltransferase activity"/>
    <property type="evidence" value="ECO:0007669"/>
    <property type="project" value="TreeGrafter"/>
</dbReference>
<dbReference type="Proteomes" id="UP000243459">
    <property type="component" value="Chromosome 3"/>
</dbReference>
<dbReference type="Gene3D" id="3.40.50.2000">
    <property type="entry name" value="Glycogen Phosphorylase B"/>
    <property type="match status" value="2"/>
</dbReference>
<accession>A0A5P1F6W1</accession>
<evidence type="ECO:0000256" key="4">
    <source>
        <dbReference type="RuleBase" id="RU003718"/>
    </source>
</evidence>
<evidence type="ECO:0000313" key="7">
    <source>
        <dbReference type="Proteomes" id="UP000243459"/>
    </source>
</evidence>
<evidence type="ECO:0000256" key="2">
    <source>
        <dbReference type="ARBA" id="ARBA00022676"/>
    </source>
</evidence>
<dbReference type="CDD" id="cd03784">
    <property type="entry name" value="GT1_Gtf-like"/>
    <property type="match status" value="1"/>
</dbReference>
<comment type="similarity">
    <text evidence="1 4">Belongs to the UDP-glycosyltransferase family.</text>
</comment>
<reference evidence="7" key="1">
    <citation type="journal article" date="2017" name="Nat. Commun.">
        <title>The asparagus genome sheds light on the origin and evolution of a young Y chromosome.</title>
        <authorList>
            <person name="Harkess A."/>
            <person name="Zhou J."/>
            <person name="Xu C."/>
            <person name="Bowers J.E."/>
            <person name="Van der Hulst R."/>
            <person name="Ayyampalayam S."/>
            <person name="Mercati F."/>
            <person name="Riccardi P."/>
            <person name="McKain M.R."/>
            <person name="Kakrana A."/>
            <person name="Tang H."/>
            <person name="Ray J."/>
            <person name="Groenendijk J."/>
            <person name="Arikit S."/>
            <person name="Mathioni S.M."/>
            <person name="Nakano M."/>
            <person name="Shan H."/>
            <person name="Telgmann-Rauber A."/>
            <person name="Kanno A."/>
            <person name="Yue Z."/>
            <person name="Chen H."/>
            <person name="Li W."/>
            <person name="Chen Y."/>
            <person name="Xu X."/>
            <person name="Zhang Y."/>
            <person name="Luo S."/>
            <person name="Chen H."/>
            <person name="Gao J."/>
            <person name="Mao Z."/>
            <person name="Pires J.C."/>
            <person name="Luo M."/>
            <person name="Kudrna D."/>
            <person name="Wing R.A."/>
            <person name="Meyers B.C."/>
            <person name="Yi K."/>
            <person name="Kong H."/>
            <person name="Lavrijsen P."/>
            <person name="Sunseri F."/>
            <person name="Falavigna A."/>
            <person name="Ye Y."/>
            <person name="Leebens-Mack J.H."/>
            <person name="Chen G."/>
        </authorList>
    </citation>
    <scope>NUCLEOTIDE SEQUENCE [LARGE SCALE GENOMIC DNA]</scope>
    <source>
        <strain evidence="7">cv. DH0086</strain>
    </source>
</reference>
<sequence>MGSTVEQKPHAVCMPLPAQGHIHGMLKLAKLLHFKGFHITFVHTEFNYNRIITSDQVSALEGLEDFRFEVIPDDLPLSGSPDAVALCLAVRDNLRAPFRELLKRLNEPSSGVPPLTCVVSDNCASFTLESTAEFRIPNIFFCSASACGFLGTIHYKELEERGIVPLKSKNDLINGYLNTPIDWIPGMKNIRLKNLPSFLQTTDPNDIIFNYLKNESQAAKQATAIIINTLDDLEDSVLEAMSSILPPIYTVGPLTLLLMTNQQLVEFAWGLSNSGQDFLWVIRPDVVMGGSASLPKEFFEETKERGLLATWCPQEEVLMHSAVGGFLTHCGWNSMMESISAGVPVICWPYFGDQQTNCWHACTKWGIGMEIDNDVKREDVEGLVRKLMRGEKAKEMKRQAWLWKEAAYELRRAELQGLLRALRHPPLDPPLAAWIRSSATADPGGAEISVREAEQDDAGGVRFPLAGGLVRYDAFWSGDVRDWDYADALGARADDSGLASYVAGQIDRSLSWKEEIQCFTLMFFAIQCFRRQFSVSGGNTGIMATPYLLSHDGIELQFATNHIVPAYAQNDEEEGEE</sequence>
<evidence type="ECO:0000256" key="3">
    <source>
        <dbReference type="ARBA" id="ARBA00022679"/>
    </source>
</evidence>
<dbReference type="Pfam" id="PF00201">
    <property type="entry name" value="UDPGT"/>
    <property type="match status" value="1"/>
</dbReference>
<dbReference type="GO" id="GO:0080043">
    <property type="term" value="F:quercetin 3-O-glucosyltransferase activity"/>
    <property type="evidence" value="ECO:0007669"/>
    <property type="project" value="TreeGrafter"/>
</dbReference>
<dbReference type="PANTHER" id="PTHR11926">
    <property type="entry name" value="GLUCOSYL/GLUCURONOSYL TRANSFERASES"/>
    <property type="match status" value="1"/>
</dbReference>
<dbReference type="OMA" id="MMESISA"/>
<protein>
    <recommendedName>
        <fullName evidence="5">Glycosyltransferase</fullName>
        <ecNumber evidence="5">2.4.1.-</ecNumber>
    </recommendedName>
</protein>
<organism evidence="6 7">
    <name type="scientific">Asparagus officinalis</name>
    <name type="common">Garden asparagus</name>
    <dbReference type="NCBI Taxonomy" id="4686"/>
    <lineage>
        <taxon>Eukaryota</taxon>
        <taxon>Viridiplantae</taxon>
        <taxon>Streptophyta</taxon>
        <taxon>Embryophyta</taxon>
        <taxon>Tracheophyta</taxon>
        <taxon>Spermatophyta</taxon>
        <taxon>Magnoliopsida</taxon>
        <taxon>Liliopsida</taxon>
        <taxon>Asparagales</taxon>
        <taxon>Asparagaceae</taxon>
        <taxon>Asparagoideae</taxon>
        <taxon>Asparagus</taxon>
    </lineage>
</organism>
<evidence type="ECO:0000256" key="5">
    <source>
        <dbReference type="RuleBase" id="RU362057"/>
    </source>
</evidence>
<evidence type="ECO:0000313" key="6">
    <source>
        <dbReference type="EMBL" id="ONK74098.1"/>
    </source>
</evidence>
<dbReference type="InterPro" id="IPR002213">
    <property type="entry name" value="UDP_glucos_trans"/>
</dbReference>
<dbReference type="EC" id="2.4.1.-" evidence="5"/>
<dbReference type="Gramene" id="ONK74098">
    <property type="protein sequence ID" value="ONK74098"/>
    <property type="gene ID" value="A4U43_C03F2750"/>
</dbReference>
<name>A0A5P1F6W1_ASPOF</name>
<dbReference type="EMBL" id="CM007383">
    <property type="protein sequence ID" value="ONK74098.1"/>
    <property type="molecule type" value="Genomic_DNA"/>
</dbReference>
<dbReference type="PANTHER" id="PTHR11926:SF774">
    <property type="entry name" value="UDP-GLYCOSYLTRANSFERASE 85A1-RELATED"/>
    <property type="match status" value="1"/>
</dbReference>
<evidence type="ECO:0000256" key="1">
    <source>
        <dbReference type="ARBA" id="ARBA00009995"/>
    </source>
</evidence>
<dbReference type="PROSITE" id="PS00375">
    <property type="entry name" value="UDPGT"/>
    <property type="match status" value="1"/>
</dbReference>
<dbReference type="InterPro" id="IPR035595">
    <property type="entry name" value="UDP_glycos_trans_CS"/>
</dbReference>
<keyword evidence="3 4" id="KW-0808">Transferase</keyword>
<dbReference type="AlphaFoldDB" id="A0A5P1F6W1"/>
<keyword evidence="7" id="KW-1185">Reference proteome</keyword>
<gene>
    <name evidence="6" type="ORF">A4U43_C03F2750</name>
</gene>
<dbReference type="SUPFAM" id="SSF53756">
    <property type="entry name" value="UDP-Glycosyltransferase/glycogen phosphorylase"/>
    <property type="match status" value="1"/>
</dbReference>